<feature type="region of interest" description="Disordered" evidence="1">
    <location>
        <begin position="96"/>
        <end position="149"/>
    </location>
</feature>
<keyword evidence="2" id="KW-0732">Signal</keyword>
<evidence type="ECO:0000256" key="2">
    <source>
        <dbReference type="SAM" id="SignalP"/>
    </source>
</evidence>
<organism evidence="3 4">
    <name type="scientific">Rhinocladiella mackenziei CBS 650.93</name>
    <dbReference type="NCBI Taxonomy" id="1442369"/>
    <lineage>
        <taxon>Eukaryota</taxon>
        <taxon>Fungi</taxon>
        <taxon>Dikarya</taxon>
        <taxon>Ascomycota</taxon>
        <taxon>Pezizomycotina</taxon>
        <taxon>Eurotiomycetes</taxon>
        <taxon>Chaetothyriomycetidae</taxon>
        <taxon>Chaetothyriales</taxon>
        <taxon>Herpotrichiellaceae</taxon>
        <taxon>Rhinocladiella</taxon>
    </lineage>
</organism>
<sequence>MCSPLIVLFISLASLVLSHSVQRQVVHDRILRRCENETRPWSYPWSNETSQPSLSGVGSYSETSASITVGVTAFHATLLEPVILLLRPPELLIPPHGIPTASTSSSASSSPNGTTASTAGQSTSTISSLNTAGNNETANAGEVSSSIASSNVTTSSGSLSYSEIMTVFTNVTQTVFSNYTRILGPPRPSNSSCWRSQGLASYGPHKGTPWPQLSTRPAASTTFSTIALDDSTATGTEYTSSSSGDNSTSARDNVLTRATDDPTTTLTGTTTPPPLWSNTTTTSTCTEGTIPQASEWNDWNISSISTSSSSSSSTTTSRTRSMTATTQSSSSSVSSQTVNATTTGVTTSRTLSSEISTPSSTSPIMPESASPKPQIVPTTISSNEVVPTTLNLNASTICLVNSTIAICPTSAAPWLWTSSSNAASVNGSGEPAFTKSIISANNNTNRESLGVSRTVIIPPRRVVRRNELEIQ</sequence>
<evidence type="ECO:0000313" key="4">
    <source>
        <dbReference type="Proteomes" id="UP000053617"/>
    </source>
</evidence>
<feature type="compositionally biased region" description="Low complexity" evidence="1">
    <location>
        <begin position="300"/>
        <end position="368"/>
    </location>
</feature>
<evidence type="ECO:0000313" key="3">
    <source>
        <dbReference type="EMBL" id="KIX01284.1"/>
    </source>
</evidence>
<gene>
    <name evidence="3" type="ORF">Z518_09009</name>
</gene>
<evidence type="ECO:0008006" key="5">
    <source>
        <dbReference type="Google" id="ProtNLM"/>
    </source>
</evidence>
<feature type="chain" id="PRO_5002243900" description="Ig-like domain-containing protein" evidence="2">
    <location>
        <begin position="19"/>
        <end position="471"/>
    </location>
</feature>
<feature type="region of interest" description="Disordered" evidence="1">
    <location>
        <begin position="233"/>
        <end position="376"/>
    </location>
</feature>
<name>A0A0D2I653_9EURO</name>
<keyword evidence="4" id="KW-1185">Reference proteome</keyword>
<dbReference type="AlphaFoldDB" id="A0A0D2I653"/>
<dbReference type="Proteomes" id="UP000053617">
    <property type="component" value="Unassembled WGS sequence"/>
</dbReference>
<feature type="signal peptide" evidence="2">
    <location>
        <begin position="1"/>
        <end position="18"/>
    </location>
</feature>
<protein>
    <recommendedName>
        <fullName evidence="5">Ig-like domain-containing protein</fullName>
    </recommendedName>
</protein>
<dbReference type="HOGENOM" id="CLU_580244_0_0_1"/>
<feature type="compositionally biased region" description="Low complexity" evidence="1">
    <location>
        <begin position="240"/>
        <end position="249"/>
    </location>
</feature>
<reference evidence="3 4" key="1">
    <citation type="submission" date="2015-01" db="EMBL/GenBank/DDBJ databases">
        <title>The Genome Sequence of Rhinocladiella mackenzie CBS 650.93.</title>
        <authorList>
            <consortium name="The Broad Institute Genomics Platform"/>
            <person name="Cuomo C."/>
            <person name="de Hoog S."/>
            <person name="Gorbushina A."/>
            <person name="Stielow B."/>
            <person name="Teixiera M."/>
            <person name="Abouelleil A."/>
            <person name="Chapman S.B."/>
            <person name="Priest M."/>
            <person name="Young S.K."/>
            <person name="Wortman J."/>
            <person name="Nusbaum C."/>
            <person name="Birren B."/>
        </authorList>
    </citation>
    <scope>NUCLEOTIDE SEQUENCE [LARGE SCALE GENOMIC DNA]</scope>
    <source>
        <strain evidence="3 4">CBS 650.93</strain>
    </source>
</reference>
<dbReference type="VEuPathDB" id="FungiDB:Z518_09009"/>
<dbReference type="GeneID" id="25297080"/>
<proteinExistence type="predicted"/>
<dbReference type="EMBL" id="KN847481">
    <property type="protein sequence ID" value="KIX01284.1"/>
    <property type="molecule type" value="Genomic_DNA"/>
</dbReference>
<dbReference type="OrthoDB" id="4161851at2759"/>
<dbReference type="RefSeq" id="XP_013268420.1">
    <property type="nucleotide sequence ID" value="XM_013412966.1"/>
</dbReference>
<evidence type="ECO:0000256" key="1">
    <source>
        <dbReference type="SAM" id="MobiDB-lite"/>
    </source>
</evidence>
<accession>A0A0D2I653</accession>
<feature type="compositionally biased region" description="Low complexity" evidence="1">
    <location>
        <begin position="261"/>
        <end position="291"/>
    </location>
</feature>